<evidence type="ECO:0000313" key="4">
    <source>
        <dbReference type="EMBL" id="CAA9526476.1"/>
    </source>
</evidence>
<comment type="similarity">
    <text evidence="1 2">Belongs to the metallophosphoesterase superfamily. YfcE family.</text>
</comment>
<dbReference type="AlphaFoldDB" id="A0A6J4TNK3"/>
<evidence type="ECO:0000259" key="3">
    <source>
        <dbReference type="Pfam" id="PF12850"/>
    </source>
</evidence>
<dbReference type="GO" id="GO:0046872">
    <property type="term" value="F:metal ion binding"/>
    <property type="evidence" value="ECO:0007669"/>
    <property type="project" value="UniProtKB-KW"/>
</dbReference>
<dbReference type="NCBIfam" id="TIGR00040">
    <property type="entry name" value="yfcE"/>
    <property type="match status" value="1"/>
</dbReference>
<evidence type="ECO:0000256" key="2">
    <source>
        <dbReference type="RuleBase" id="RU362039"/>
    </source>
</evidence>
<reference evidence="4" key="1">
    <citation type="submission" date="2020-02" db="EMBL/GenBank/DDBJ databases">
        <authorList>
            <person name="Meier V. D."/>
        </authorList>
    </citation>
    <scope>NUCLEOTIDE SEQUENCE</scope>
    <source>
        <strain evidence="4">AVDCRST_MAG67</strain>
    </source>
</reference>
<dbReference type="EC" id="3.1.4.-" evidence="2"/>
<organism evidence="4">
    <name type="scientific">uncultured Solirubrobacteraceae bacterium</name>
    <dbReference type="NCBI Taxonomy" id="1162706"/>
    <lineage>
        <taxon>Bacteria</taxon>
        <taxon>Bacillati</taxon>
        <taxon>Actinomycetota</taxon>
        <taxon>Thermoleophilia</taxon>
        <taxon>Solirubrobacterales</taxon>
        <taxon>Solirubrobacteraceae</taxon>
        <taxon>environmental samples</taxon>
    </lineage>
</organism>
<dbReference type="EMBL" id="CADCVQ010000155">
    <property type="protein sequence ID" value="CAA9526476.1"/>
    <property type="molecule type" value="Genomic_DNA"/>
</dbReference>
<dbReference type="PANTHER" id="PTHR11124">
    <property type="entry name" value="VACUOLAR SORTING PROTEIN VPS29"/>
    <property type="match status" value="1"/>
</dbReference>
<accession>A0A6J4TNK3</accession>
<dbReference type="InterPro" id="IPR024654">
    <property type="entry name" value="Calcineurin-like_PHP_lpxH"/>
</dbReference>
<dbReference type="SUPFAM" id="SSF56300">
    <property type="entry name" value="Metallo-dependent phosphatases"/>
    <property type="match status" value="1"/>
</dbReference>
<dbReference type="Gene3D" id="3.60.21.10">
    <property type="match status" value="1"/>
</dbReference>
<dbReference type="Pfam" id="PF12850">
    <property type="entry name" value="Metallophos_2"/>
    <property type="match status" value="1"/>
</dbReference>
<dbReference type="GO" id="GO:0016787">
    <property type="term" value="F:hydrolase activity"/>
    <property type="evidence" value="ECO:0007669"/>
    <property type="project" value="UniProtKB-UniRule"/>
</dbReference>
<proteinExistence type="inferred from homology"/>
<dbReference type="InterPro" id="IPR000979">
    <property type="entry name" value="Phosphodiesterase_MJ0936/Vps29"/>
</dbReference>
<evidence type="ECO:0000256" key="1">
    <source>
        <dbReference type="ARBA" id="ARBA00008950"/>
    </source>
</evidence>
<dbReference type="InterPro" id="IPR029052">
    <property type="entry name" value="Metallo-depent_PP-like"/>
</dbReference>
<keyword evidence="2" id="KW-0479">Metal-binding</keyword>
<protein>
    <recommendedName>
        <fullName evidence="2">Phosphoesterase</fullName>
        <ecNumber evidence="2">3.1.4.-</ecNumber>
    </recommendedName>
</protein>
<gene>
    <name evidence="4" type="ORF">AVDCRST_MAG67-3723</name>
</gene>
<feature type="domain" description="Calcineurin-like phosphoesterase" evidence="3">
    <location>
        <begin position="1"/>
        <end position="150"/>
    </location>
</feature>
<sequence length="162" mass="17332">MQIAIISDTHMPRGARTLPQQCIERCAAADAILHAGDLSDVPVLDMLRELGPPVHAISGNVDSAAVHALLPSRLELELGAAHVGMTHIPGAARGRLERLRTDFPGCDAVVFGHTHMPEHGELDGFQIFNPGSPTERRRAPARTMGLATIDGARITFELLVLA</sequence>
<comment type="cofactor">
    <cofactor evidence="2">
        <name>a divalent metal cation</name>
        <dbReference type="ChEBI" id="CHEBI:60240"/>
    </cofactor>
</comment>
<name>A0A6J4TNK3_9ACTN</name>